<dbReference type="STRING" id="98403.A0A151GPZ4"/>
<dbReference type="EMBL" id="LAYC01000001">
    <property type="protein sequence ID" value="KYK59179.1"/>
    <property type="molecule type" value="Genomic_DNA"/>
</dbReference>
<keyword evidence="3" id="KW-1185">Reference proteome</keyword>
<feature type="region of interest" description="Disordered" evidence="1">
    <location>
        <begin position="314"/>
        <end position="346"/>
    </location>
</feature>
<evidence type="ECO:0000313" key="3">
    <source>
        <dbReference type="Proteomes" id="UP000076580"/>
    </source>
</evidence>
<dbReference type="InParanoid" id="A0A151GPZ4"/>
<gene>
    <name evidence="2" type="ORF">DCS_00309</name>
</gene>
<reference evidence="2 3" key="1">
    <citation type="journal article" date="2016" name="Sci. Rep.">
        <title>Insights into Adaptations to a Near-Obligate Nematode Endoparasitic Lifestyle from the Finished Genome of Drechmeria coniospora.</title>
        <authorList>
            <person name="Zhang L."/>
            <person name="Zhou Z."/>
            <person name="Guo Q."/>
            <person name="Fokkens L."/>
            <person name="Miskei M."/>
            <person name="Pocsi I."/>
            <person name="Zhang W."/>
            <person name="Chen M."/>
            <person name="Wang L."/>
            <person name="Sun Y."/>
            <person name="Donzelli B.G."/>
            <person name="Gibson D.M."/>
            <person name="Nelson D.R."/>
            <person name="Luo J.G."/>
            <person name="Rep M."/>
            <person name="Liu H."/>
            <person name="Yang S."/>
            <person name="Wang J."/>
            <person name="Krasnoff S.B."/>
            <person name="Xu Y."/>
            <person name="Molnar I."/>
            <person name="Lin M."/>
        </authorList>
    </citation>
    <scope>NUCLEOTIDE SEQUENCE [LARGE SCALE GENOMIC DNA]</scope>
    <source>
        <strain evidence="2 3">ARSEF 6962</strain>
    </source>
</reference>
<name>A0A151GPZ4_DRECN</name>
<accession>A0A151GPZ4</accession>
<dbReference type="Proteomes" id="UP000076580">
    <property type="component" value="Chromosome 01"/>
</dbReference>
<evidence type="ECO:0000313" key="2">
    <source>
        <dbReference type="EMBL" id="KYK59179.1"/>
    </source>
</evidence>
<organism evidence="2 3">
    <name type="scientific">Drechmeria coniospora</name>
    <name type="common">Nematophagous fungus</name>
    <name type="synonym">Meria coniospora</name>
    <dbReference type="NCBI Taxonomy" id="98403"/>
    <lineage>
        <taxon>Eukaryota</taxon>
        <taxon>Fungi</taxon>
        <taxon>Dikarya</taxon>
        <taxon>Ascomycota</taxon>
        <taxon>Pezizomycotina</taxon>
        <taxon>Sordariomycetes</taxon>
        <taxon>Hypocreomycetidae</taxon>
        <taxon>Hypocreales</taxon>
        <taxon>Ophiocordycipitaceae</taxon>
        <taxon>Drechmeria</taxon>
    </lineage>
</organism>
<feature type="region of interest" description="Disordered" evidence="1">
    <location>
        <begin position="110"/>
        <end position="137"/>
    </location>
</feature>
<protein>
    <submittedName>
        <fullName evidence="2">Uncharacterized protein</fullName>
    </submittedName>
</protein>
<comment type="caution">
    <text evidence="2">The sequence shown here is derived from an EMBL/GenBank/DDBJ whole genome shotgun (WGS) entry which is preliminary data.</text>
</comment>
<sequence length="383" mass="41482">MPIVNHVVLASGAVVAVSVVLAAAAVYENPELRRYADDIRRRIAIALHCIGDGIDPPYREPRFNRPEDADGFMQSRRGQGAMPGVDADDETRRRQREELLYWNQRMLERREASDGARQPSADPPRPLPAHRGSSFDDFLHRDAGAEQGAYVFNSGADVGTIPTGLRNRADGARWFPRQEYVNPFADEYGIDNDGAAERRPTVMPLAVPAADERQEEMSDIYSATTRDADDLGSVTLEPSPRAVAVAVAVAEAAGSRASGTLERELADDEYVTAGQDYQNEAYASIQAWAQNSSHNFYSPLPETPAAPVSEPELLDEGQMTPTDSISLVGSGEDLAGDAESARAAETGRPYDVLSVSEGMLTPASWSEVGSVISENESYGPARL</sequence>
<evidence type="ECO:0000256" key="1">
    <source>
        <dbReference type="SAM" id="MobiDB-lite"/>
    </source>
</evidence>
<dbReference type="GeneID" id="63712952"/>
<feature type="region of interest" description="Disordered" evidence="1">
    <location>
        <begin position="72"/>
        <end position="93"/>
    </location>
</feature>
<dbReference type="AlphaFoldDB" id="A0A151GPZ4"/>
<dbReference type="RefSeq" id="XP_040658531.1">
    <property type="nucleotide sequence ID" value="XM_040797648.1"/>
</dbReference>
<proteinExistence type="predicted"/>